<dbReference type="InterPro" id="IPR000182">
    <property type="entry name" value="GNAT_dom"/>
</dbReference>
<dbReference type="InterPro" id="IPR052523">
    <property type="entry name" value="Trichothecene_AcTrans"/>
</dbReference>
<accession>A0A0C3SDG3</accession>
<dbReference type="GO" id="GO:0016747">
    <property type="term" value="F:acyltransferase activity, transferring groups other than amino-acyl groups"/>
    <property type="evidence" value="ECO:0007669"/>
    <property type="project" value="InterPro"/>
</dbReference>
<dbReference type="CDD" id="cd04301">
    <property type="entry name" value="NAT_SF"/>
    <property type="match status" value="1"/>
</dbReference>
<reference evidence="2 3" key="1">
    <citation type="journal article" date="2014" name="PLoS Genet.">
        <title>Analysis of the Phlebiopsis gigantea genome, transcriptome and secretome provides insight into its pioneer colonization strategies of wood.</title>
        <authorList>
            <person name="Hori C."/>
            <person name="Ishida T."/>
            <person name="Igarashi K."/>
            <person name="Samejima M."/>
            <person name="Suzuki H."/>
            <person name="Master E."/>
            <person name="Ferreira P."/>
            <person name="Ruiz-Duenas F.J."/>
            <person name="Held B."/>
            <person name="Canessa P."/>
            <person name="Larrondo L.F."/>
            <person name="Schmoll M."/>
            <person name="Druzhinina I.S."/>
            <person name="Kubicek C.P."/>
            <person name="Gaskell J.A."/>
            <person name="Kersten P."/>
            <person name="St John F."/>
            <person name="Glasner J."/>
            <person name="Sabat G."/>
            <person name="Splinter BonDurant S."/>
            <person name="Syed K."/>
            <person name="Yadav J."/>
            <person name="Mgbeahuruike A.C."/>
            <person name="Kovalchuk A."/>
            <person name="Asiegbu F.O."/>
            <person name="Lackner G."/>
            <person name="Hoffmeister D."/>
            <person name="Rencoret J."/>
            <person name="Gutierrez A."/>
            <person name="Sun H."/>
            <person name="Lindquist E."/>
            <person name="Barry K."/>
            <person name="Riley R."/>
            <person name="Grigoriev I.V."/>
            <person name="Henrissat B."/>
            <person name="Kues U."/>
            <person name="Berka R.M."/>
            <person name="Martinez A.T."/>
            <person name="Covert S.F."/>
            <person name="Blanchette R.A."/>
            <person name="Cullen D."/>
        </authorList>
    </citation>
    <scope>NUCLEOTIDE SEQUENCE [LARGE SCALE GENOMIC DNA]</scope>
    <source>
        <strain evidence="2 3">11061_1 CR5-6</strain>
    </source>
</reference>
<keyword evidence="3" id="KW-1185">Reference proteome</keyword>
<dbReference type="InterPro" id="IPR016181">
    <property type="entry name" value="Acyl_CoA_acyltransferase"/>
</dbReference>
<evidence type="ECO:0000313" key="2">
    <source>
        <dbReference type="EMBL" id="KIP09660.1"/>
    </source>
</evidence>
<name>A0A0C3SDG3_PHLG1</name>
<gene>
    <name evidence="2" type="ORF">PHLGIDRAFT_307417</name>
</gene>
<dbReference type="AlphaFoldDB" id="A0A0C3SDG3"/>
<dbReference type="PANTHER" id="PTHR42791:SF1">
    <property type="entry name" value="N-ACETYLTRANSFERASE DOMAIN-CONTAINING PROTEIN"/>
    <property type="match status" value="1"/>
</dbReference>
<dbReference type="HOGENOM" id="CLU_086106_1_1_1"/>
<dbReference type="EMBL" id="KN840463">
    <property type="protein sequence ID" value="KIP09660.1"/>
    <property type="molecule type" value="Genomic_DNA"/>
</dbReference>
<proteinExistence type="predicted"/>
<dbReference type="STRING" id="745531.A0A0C3SDG3"/>
<dbReference type="OrthoDB" id="2744543at2759"/>
<evidence type="ECO:0000313" key="3">
    <source>
        <dbReference type="Proteomes" id="UP000053257"/>
    </source>
</evidence>
<dbReference type="Gene3D" id="3.40.630.30">
    <property type="match status" value="1"/>
</dbReference>
<protein>
    <recommendedName>
        <fullName evidence="1">N-acetyltransferase domain-containing protein</fullName>
    </recommendedName>
</protein>
<feature type="domain" description="N-acetyltransferase" evidence="1">
    <location>
        <begin position="135"/>
        <end position="190"/>
    </location>
</feature>
<dbReference type="PANTHER" id="PTHR42791">
    <property type="entry name" value="GNAT FAMILY ACETYLTRANSFERASE"/>
    <property type="match status" value="1"/>
</dbReference>
<sequence>MSSPPRLHLVGHPTDEQIEAATAVCVRAFQDETAVRAMSGGDAALAHLLFASMLRTAREGGTLHLVTRDGEVLAVGLWFGPGRKMFATEEQRRLGFDVFMARLSPAMQGWWKNEYGKDVALMKSDILGTDGDLNSWYAQVIATDPIHQGKGYGGMLIQEARRLAREDSSSLALATTNRDSASWYEHQGFTTLGVRRIQGSPVDPQLHFDCIFMRFDDP</sequence>
<dbReference type="Proteomes" id="UP000053257">
    <property type="component" value="Unassembled WGS sequence"/>
</dbReference>
<dbReference type="Pfam" id="PF13508">
    <property type="entry name" value="Acetyltransf_7"/>
    <property type="match status" value="1"/>
</dbReference>
<evidence type="ECO:0000259" key="1">
    <source>
        <dbReference type="Pfam" id="PF13508"/>
    </source>
</evidence>
<dbReference type="SUPFAM" id="SSF55729">
    <property type="entry name" value="Acyl-CoA N-acyltransferases (Nat)"/>
    <property type="match status" value="1"/>
</dbReference>
<organism evidence="2 3">
    <name type="scientific">Phlebiopsis gigantea (strain 11061_1 CR5-6)</name>
    <name type="common">White-rot fungus</name>
    <name type="synonym">Peniophora gigantea</name>
    <dbReference type="NCBI Taxonomy" id="745531"/>
    <lineage>
        <taxon>Eukaryota</taxon>
        <taxon>Fungi</taxon>
        <taxon>Dikarya</taxon>
        <taxon>Basidiomycota</taxon>
        <taxon>Agaricomycotina</taxon>
        <taxon>Agaricomycetes</taxon>
        <taxon>Polyporales</taxon>
        <taxon>Phanerochaetaceae</taxon>
        <taxon>Phlebiopsis</taxon>
    </lineage>
</organism>